<dbReference type="Proteomes" id="UP001227268">
    <property type="component" value="Unassembled WGS sequence"/>
</dbReference>
<comment type="caution">
    <text evidence="1">The sequence shown here is derived from an EMBL/GenBank/DDBJ whole genome shotgun (WGS) entry which is preliminary data.</text>
</comment>
<reference evidence="1" key="1">
    <citation type="submission" date="2023-04" db="EMBL/GenBank/DDBJ databases">
        <title>Draft Genome sequencing of Naganishia species isolated from polar environments using Oxford Nanopore Technology.</title>
        <authorList>
            <person name="Leo P."/>
            <person name="Venkateswaran K."/>
        </authorList>
    </citation>
    <scope>NUCLEOTIDE SEQUENCE</scope>
    <source>
        <strain evidence="1">MNA-CCFEE 5423</strain>
    </source>
</reference>
<proteinExistence type="predicted"/>
<evidence type="ECO:0000313" key="2">
    <source>
        <dbReference type="Proteomes" id="UP001227268"/>
    </source>
</evidence>
<name>A0ACC2V100_9TREE</name>
<keyword evidence="2" id="KW-1185">Reference proteome</keyword>
<gene>
    <name evidence="1" type="ORF">QFC21_006883</name>
</gene>
<dbReference type="EMBL" id="JASBWT010000039">
    <property type="protein sequence ID" value="KAJ9092381.1"/>
    <property type="molecule type" value="Genomic_DNA"/>
</dbReference>
<organism evidence="1 2">
    <name type="scientific">Naganishia friedmannii</name>
    <dbReference type="NCBI Taxonomy" id="89922"/>
    <lineage>
        <taxon>Eukaryota</taxon>
        <taxon>Fungi</taxon>
        <taxon>Dikarya</taxon>
        <taxon>Basidiomycota</taxon>
        <taxon>Agaricomycotina</taxon>
        <taxon>Tremellomycetes</taxon>
        <taxon>Filobasidiales</taxon>
        <taxon>Filobasidiaceae</taxon>
        <taxon>Naganishia</taxon>
    </lineage>
</organism>
<protein>
    <submittedName>
        <fullName evidence="1">Uncharacterized protein</fullName>
    </submittedName>
</protein>
<accession>A0ACC2V100</accession>
<sequence>MSPPSSGTRSGHHRRSSSLAALALVLLAAHPNVSSAVPTGLANPATTTLALPPVVYNGDAVRPIIPDVPEFKRATFRRDLETNQHQKQRRVKRQAVDSSAVASSTEVVEVSSTS</sequence>
<evidence type="ECO:0000313" key="1">
    <source>
        <dbReference type="EMBL" id="KAJ9092381.1"/>
    </source>
</evidence>